<organism evidence="12 13">
    <name type="scientific">Dactylonectria macrodidyma</name>
    <dbReference type="NCBI Taxonomy" id="307937"/>
    <lineage>
        <taxon>Eukaryota</taxon>
        <taxon>Fungi</taxon>
        <taxon>Dikarya</taxon>
        <taxon>Ascomycota</taxon>
        <taxon>Pezizomycotina</taxon>
        <taxon>Sordariomycetes</taxon>
        <taxon>Hypocreomycetidae</taxon>
        <taxon>Hypocreales</taxon>
        <taxon>Nectriaceae</taxon>
        <taxon>Dactylonectria</taxon>
    </lineage>
</organism>
<dbReference type="PANTHER" id="PTHR46103">
    <property type="entry name" value="RRNA METHYLTRANSFERASE 1, MITOCHONDRIAL"/>
    <property type="match status" value="1"/>
</dbReference>
<proteinExistence type="inferred from homology"/>
<dbReference type="Pfam" id="PF00588">
    <property type="entry name" value="SpoU_methylase"/>
    <property type="match status" value="1"/>
</dbReference>
<sequence>MLYPAQLRAITLRRPLASTLCSDSNPSRILVRASSLSAIHRGIRHSERAQYGAPRSSEDGTDRPRRNANEVKPRQRGFVSRESTGRSGGRSGKRAPFSREPQDEFASKFNARAGDATRRTASFVRDSRNSFASRATSKAMDGVSSFRQQQKLRKKLAKKKAEEEQEDEDHRKTRRKRFVDPEESFGKNSLVYRLKHGDLKEAASQLVLKEPVRPRSFRDARRDNARFERESRDAERTVSSEEPRRNDHDSAPIRSRQDGRDWGFRDTSAPIRSRQDDRDRGFRDTSAPMRSRQNERRDGGSEDYHDSSAPMRGRKKEMMPMTIKYTTAASQFLYGRSVVKAALDQRRRKLYNLYIYGGDNRIDAKDNTIMTRLARKHNIPVTIVPNHEQRIMDKMSMGRPHNGFVLEASPLPQLPIKSLGRLEESTTRLGFHVELDFQMKEEEAINGTDTFVRRANDVTPKPFVLLLNEILDPGNLGGILRTASYLGVDAVGITTRGSSTLTPVVLKSAAGAVEEISLFTVDDPITFIEESRKAGWKAYAAVAPPDRKLIRKHGSKFISTDAIEAKSPLNEDPCLLILGNEGHGLSKDVKMASDYELSVPRFVQGSCVDSLNVSVAAGLLCHSFVKEIEVEKVEQELKQNVIPNETQQVIDLVTRLESKGTKDEAPLDESREAIQGERNPEERNPEESKPEERKPERELDLGF</sequence>
<dbReference type="AlphaFoldDB" id="A0A9P9EZY0"/>
<keyword evidence="3" id="KW-0698">rRNA processing</keyword>
<protein>
    <recommendedName>
        <fullName evidence="9">rRNA methyltransferase 1, mitochondrial</fullName>
    </recommendedName>
</protein>
<dbReference type="Gene3D" id="3.40.1280.10">
    <property type="match status" value="1"/>
</dbReference>
<dbReference type="FunFam" id="3.30.1330.30:FF:000035">
    <property type="entry name" value="TrmH family RNA methyltransferase"/>
    <property type="match status" value="1"/>
</dbReference>
<evidence type="ECO:0000256" key="1">
    <source>
        <dbReference type="ARBA" id="ARBA00004173"/>
    </source>
</evidence>
<dbReference type="InterPro" id="IPR029064">
    <property type="entry name" value="Ribosomal_eL30-like_sf"/>
</dbReference>
<evidence type="ECO:0000256" key="9">
    <source>
        <dbReference type="ARBA" id="ARBA00034881"/>
    </source>
</evidence>
<feature type="region of interest" description="Disordered" evidence="10">
    <location>
        <begin position="43"/>
        <end position="181"/>
    </location>
</feature>
<keyword evidence="13" id="KW-1185">Reference proteome</keyword>
<evidence type="ECO:0000256" key="5">
    <source>
        <dbReference type="ARBA" id="ARBA00022679"/>
    </source>
</evidence>
<feature type="compositionally biased region" description="Basic and acidic residues" evidence="10">
    <location>
        <begin position="219"/>
        <end position="264"/>
    </location>
</feature>
<dbReference type="SUPFAM" id="SSF55315">
    <property type="entry name" value="L30e-like"/>
    <property type="match status" value="1"/>
</dbReference>
<dbReference type="OrthoDB" id="270651at2759"/>
<comment type="caution">
    <text evidence="12">The sequence shown here is derived from an EMBL/GenBank/DDBJ whole genome shotgun (WGS) entry which is preliminary data.</text>
</comment>
<feature type="compositionally biased region" description="Basic and acidic residues" evidence="10">
    <location>
        <begin position="292"/>
        <end position="306"/>
    </location>
</feature>
<comment type="similarity">
    <text evidence="2">Belongs to the class IV-like SAM-binding methyltransferase superfamily. RNA methyltransferase TrmH family.</text>
</comment>
<dbReference type="GO" id="GO:0003723">
    <property type="term" value="F:RNA binding"/>
    <property type="evidence" value="ECO:0007669"/>
    <property type="project" value="InterPro"/>
</dbReference>
<dbReference type="Gene3D" id="3.30.1330.30">
    <property type="match status" value="1"/>
</dbReference>
<dbReference type="GO" id="GO:0005739">
    <property type="term" value="C:mitochondrion"/>
    <property type="evidence" value="ECO:0007669"/>
    <property type="project" value="UniProtKB-SubCell"/>
</dbReference>
<comment type="subcellular location">
    <subcellularLocation>
        <location evidence="1">Mitochondrion</location>
    </subcellularLocation>
</comment>
<evidence type="ECO:0000256" key="7">
    <source>
        <dbReference type="ARBA" id="ARBA00022946"/>
    </source>
</evidence>
<evidence type="ECO:0000256" key="2">
    <source>
        <dbReference type="ARBA" id="ARBA00007228"/>
    </source>
</evidence>
<accession>A0A9P9EZY0</accession>
<keyword evidence="7" id="KW-0809">Transit peptide</keyword>
<evidence type="ECO:0000313" key="13">
    <source>
        <dbReference type="Proteomes" id="UP000738349"/>
    </source>
</evidence>
<evidence type="ECO:0000259" key="11">
    <source>
        <dbReference type="SMART" id="SM00967"/>
    </source>
</evidence>
<name>A0A9P9EZY0_9HYPO</name>
<feature type="domain" description="RNA 2-O ribose methyltransferase substrate binding" evidence="11">
    <location>
        <begin position="332"/>
        <end position="414"/>
    </location>
</feature>
<evidence type="ECO:0000313" key="12">
    <source>
        <dbReference type="EMBL" id="KAH7148663.1"/>
    </source>
</evidence>
<feature type="region of interest" description="Disordered" evidence="10">
    <location>
        <begin position="219"/>
        <end position="315"/>
    </location>
</feature>
<dbReference type="Pfam" id="PF08032">
    <property type="entry name" value="SpoU_sub_bind"/>
    <property type="match status" value="1"/>
</dbReference>
<evidence type="ECO:0000256" key="6">
    <source>
        <dbReference type="ARBA" id="ARBA00022691"/>
    </source>
</evidence>
<keyword evidence="6" id="KW-0949">S-adenosyl-L-methionine</keyword>
<dbReference type="PANTHER" id="PTHR46103:SF1">
    <property type="entry name" value="RRNA METHYLTRANSFERASE 1, MITOCHONDRIAL"/>
    <property type="match status" value="1"/>
</dbReference>
<feature type="region of interest" description="Disordered" evidence="10">
    <location>
        <begin position="657"/>
        <end position="703"/>
    </location>
</feature>
<dbReference type="InterPro" id="IPR047182">
    <property type="entry name" value="MRM1"/>
</dbReference>
<dbReference type="InterPro" id="IPR047261">
    <property type="entry name" value="MRM1_MeTrfase_dom"/>
</dbReference>
<keyword evidence="4" id="KW-0489">Methyltransferase</keyword>
<gene>
    <name evidence="12" type="ORF">EDB81DRAFT_792906</name>
</gene>
<feature type="compositionally biased region" description="Basic and acidic residues" evidence="10">
    <location>
        <begin position="56"/>
        <end position="73"/>
    </location>
</feature>
<keyword evidence="8" id="KW-0496">Mitochondrion</keyword>
<dbReference type="InterPro" id="IPR001537">
    <property type="entry name" value="SpoU_MeTrfase"/>
</dbReference>
<dbReference type="Proteomes" id="UP000738349">
    <property type="component" value="Unassembled WGS sequence"/>
</dbReference>
<dbReference type="InterPro" id="IPR029026">
    <property type="entry name" value="tRNA_m1G_MTases_N"/>
</dbReference>
<dbReference type="InterPro" id="IPR013123">
    <property type="entry name" value="SpoU_subst-bd"/>
</dbReference>
<dbReference type="SUPFAM" id="SSF75217">
    <property type="entry name" value="alpha/beta knot"/>
    <property type="match status" value="1"/>
</dbReference>
<dbReference type="SMART" id="SM00967">
    <property type="entry name" value="SpoU_sub_bind"/>
    <property type="match status" value="1"/>
</dbReference>
<evidence type="ECO:0000256" key="4">
    <source>
        <dbReference type="ARBA" id="ARBA00022603"/>
    </source>
</evidence>
<evidence type="ECO:0000256" key="3">
    <source>
        <dbReference type="ARBA" id="ARBA00022552"/>
    </source>
</evidence>
<dbReference type="GO" id="GO:0016435">
    <property type="term" value="F:rRNA (guanine) methyltransferase activity"/>
    <property type="evidence" value="ECO:0007669"/>
    <property type="project" value="TreeGrafter"/>
</dbReference>
<evidence type="ECO:0000256" key="8">
    <source>
        <dbReference type="ARBA" id="ARBA00023128"/>
    </source>
</evidence>
<dbReference type="EMBL" id="JAGMUV010000007">
    <property type="protein sequence ID" value="KAH7148663.1"/>
    <property type="molecule type" value="Genomic_DNA"/>
</dbReference>
<reference evidence="12" key="1">
    <citation type="journal article" date="2021" name="Nat. Commun.">
        <title>Genetic determinants of endophytism in the Arabidopsis root mycobiome.</title>
        <authorList>
            <person name="Mesny F."/>
            <person name="Miyauchi S."/>
            <person name="Thiergart T."/>
            <person name="Pickel B."/>
            <person name="Atanasova L."/>
            <person name="Karlsson M."/>
            <person name="Huettel B."/>
            <person name="Barry K.W."/>
            <person name="Haridas S."/>
            <person name="Chen C."/>
            <person name="Bauer D."/>
            <person name="Andreopoulos W."/>
            <person name="Pangilinan J."/>
            <person name="LaButti K."/>
            <person name="Riley R."/>
            <person name="Lipzen A."/>
            <person name="Clum A."/>
            <person name="Drula E."/>
            <person name="Henrissat B."/>
            <person name="Kohler A."/>
            <person name="Grigoriev I.V."/>
            <person name="Martin F.M."/>
            <person name="Hacquard S."/>
        </authorList>
    </citation>
    <scope>NUCLEOTIDE SEQUENCE</scope>
    <source>
        <strain evidence="12">MPI-CAGE-AT-0147</strain>
    </source>
</reference>
<evidence type="ECO:0000256" key="10">
    <source>
        <dbReference type="SAM" id="MobiDB-lite"/>
    </source>
</evidence>
<keyword evidence="5" id="KW-0808">Transferase</keyword>
<dbReference type="CDD" id="cd18105">
    <property type="entry name" value="SpoU-like_MRM1"/>
    <property type="match status" value="1"/>
</dbReference>
<feature type="compositionally biased region" description="Basic and acidic residues" evidence="10">
    <location>
        <begin position="273"/>
        <end position="283"/>
    </location>
</feature>
<dbReference type="InterPro" id="IPR029028">
    <property type="entry name" value="Alpha/beta_knot_MTases"/>
</dbReference>